<evidence type="ECO:0000256" key="2">
    <source>
        <dbReference type="SAM" id="SignalP"/>
    </source>
</evidence>
<proteinExistence type="predicted"/>
<evidence type="ECO:0000313" key="3">
    <source>
        <dbReference type="EMBL" id="GJD78031.1"/>
    </source>
</evidence>
<name>A0AA37MA80_9HYPH</name>
<gene>
    <name evidence="3" type="ORF">NBEOAGPD_1243</name>
</gene>
<keyword evidence="4" id="KW-1185">Reference proteome</keyword>
<feature type="chain" id="PRO_5041403245" evidence="2">
    <location>
        <begin position="20"/>
        <end position="76"/>
    </location>
</feature>
<organism evidence="3 4">
    <name type="scientific">Methylobacterium gregans</name>
    <dbReference type="NCBI Taxonomy" id="374424"/>
    <lineage>
        <taxon>Bacteria</taxon>
        <taxon>Pseudomonadati</taxon>
        <taxon>Pseudomonadota</taxon>
        <taxon>Alphaproteobacteria</taxon>
        <taxon>Hyphomicrobiales</taxon>
        <taxon>Methylobacteriaceae</taxon>
        <taxon>Methylobacterium</taxon>
    </lineage>
</organism>
<dbReference type="AlphaFoldDB" id="A0AA37MA80"/>
<reference evidence="3" key="1">
    <citation type="journal article" date="2016" name="Front. Microbiol.">
        <title>Genome Sequence of the Piezophilic, Mesophilic Sulfate-Reducing Bacterium Desulfovibrio indicus J2T.</title>
        <authorList>
            <person name="Cao J."/>
            <person name="Maignien L."/>
            <person name="Shao Z."/>
            <person name="Alain K."/>
            <person name="Jebbar M."/>
        </authorList>
    </citation>
    <scope>NUCLEOTIDE SEQUENCE</scope>
    <source>
        <strain evidence="3">NBRC 103626</strain>
    </source>
</reference>
<protein>
    <submittedName>
        <fullName evidence="3">Uncharacterized protein</fullName>
    </submittedName>
</protein>
<dbReference type="Proteomes" id="UP001055108">
    <property type="component" value="Unassembled WGS sequence"/>
</dbReference>
<feature type="region of interest" description="Disordered" evidence="1">
    <location>
        <begin position="21"/>
        <end position="52"/>
    </location>
</feature>
<evidence type="ECO:0000256" key="1">
    <source>
        <dbReference type="SAM" id="MobiDB-lite"/>
    </source>
</evidence>
<evidence type="ECO:0000313" key="4">
    <source>
        <dbReference type="Proteomes" id="UP001055108"/>
    </source>
</evidence>
<feature type="signal peptide" evidence="2">
    <location>
        <begin position="1"/>
        <end position="19"/>
    </location>
</feature>
<comment type="caution">
    <text evidence="3">The sequence shown here is derived from an EMBL/GenBank/DDBJ whole genome shotgun (WGS) entry which is preliminary data.</text>
</comment>
<dbReference type="EMBL" id="BPQM01000026">
    <property type="protein sequence ID" value="GJD78031.1"/>
    <property type="molecule type" value="Genomic_DNA"/>
</dbReference>
<reference evidence="3" key="2">
    <citation type="submission" date="2021-08" db="EMBL/GenBank/DDBJ databases">
        <authorList>
            <person name="Tani A."/>
            <person name="Ola A."/>
            <person name="Ogura Y."/>
            <person name="Katsura K."/>
            <person name="Hayashi T."/>
        </authorList>
    </citation>
    <scope>NUCLEOTIDE SEQUENCE</scope>
    <source>
        <strain evidence="3">NBRC 103626</strain>
    </source>
</reference>
<accession>A0AA37MA80</accession>
<keyword evidence="2" id="KW-0732">Signal</keyword>
<dbReference type="RefSeq" id="WP_238301762.1">
    <property type="nucleotide sequence ID" value="NZ_BPQM01000026.1"/>
</dbReference>
<sequence length="76" mass="7897">MRAALALVVLTMAGAPALAAPRAHQVPQPPLEHDPARPPASADSTLTATGSASGRRLRALDLDGLVPLRLRLTIPF</sequence>